<evidence type="ECO:0000256" key="6">
    <source>
        <dbReference type="ARBA" id="ARBA00023125"/>
    </source>
</evidence>
<dbReference type="InterPro" id="IPR057218">
    <property type="entry name" value="DUF7896"/>
</dbReference>
<reference evidence="11 12" key="1">
    <citation type="submission" date="2016-05" db="EMBL/GenBank/DDBJ databases">
        <title>A degradative enzymes factory behind the ericoid mycorrhizal symbiosis.</title>
        <authorList>
            <consortium name="DOE Joint Genome Institute"/>
            <person name="Martino E."/>
            <person name="Morin E."/>
            <person name="Grelet G."/>
            <person name="Kuo A."/>
            <person name="Kohler A."/>
            <person name="Daghino S."/>
            <person name="Barry K."/>
            <person name="Choi C."/>
            <person name="Cichocki N."/>
            <person name="Clum A."/>
            <person name="Copeland A."/>
            <person name="Hainaut M."/>
            <person name="Haridas S."/>
            <person name="Labutti K."/>
            <person name="Lindquist E."/>
            <person name="Lipzen A."/>
            <person name="Khouja H.-R."/>
            <person name="Murat C."/>
            <person name="Ohm R."/>
            <person name="Olson A."/>
            <person name="Spatafora J."/>
            <person name="Veneault-Fourrey C."/>
            <person name="Henrissat B."/>
            <person name="Grigoriev I."/>
            <person name="Martin F."/>
            <person name="Perotto S."/>
        </authorList>
    </citation>
    <scope>NUCLEOTIDE SEQUENCE [LARGE SCALE GENOMIC DNA]</scope>
    <source>
        <strain evidence="11 12">UAMH 7357</strain>
    </source>
</reference>
<evidence type="ECO:0000256" key="4">
    <source>
        <dbReference type="ARBA" id="ARBA00022771"/>
    </source>
</evidence>
<dbReference type="FunFam" id="3.30.160.60:FF:002343">
    <property type="entry name" value="Zinc finger protein 33A"/>
    <property type="match status" value="1"/>
</dbReference>
<evidence type="ECO:0000256" key="5">
    <source>
        <dbReference type="ARBA" id="ARBA00022833"/>
    </source>
</evidence>
<dbReference type="Pfam" id="PF22939">
    <property type="entry name" value="WHD_GPIID"/>
    <property type="match status" value="1"/>
</dbReference>
<evidence type="ECO:0000256" key="9">
    <source>
        <dbReference type="SAM" id="MobiDB-lite"/>
    </source>
</evidence>
<feature type="region of interest" description="Disordered" evidence="9">
    <location>
        <begin position="1154"/>
        <end position="1179"/>
    </location>
</feature>
<feature type="region of interest" description="Disordered" evidence="9">
    <location>
        <begin position="1227"/>
        <end position="1275"/>
    </location>
</feature>
<dbReference type="Proteomes" id="UP000235672">
    <property type="component" value="Unassembled WGS sequence"/>
</dbReference>
<dbReference type="GO" id="GO:0005634">
    <property type="term" value="C:nucleus"/>
    <property type="evidence" value="ECO:0007669"/>
    <property type="project" value="UniProtKB-SubCell"/>
</dbReference>
<keyword evidence="2" id="KW-0479">Metal-binding</keyword>
<dbReference type="OrthoDB" id="21416at2759"/>
<comment type="subcellular location">
    <subcellularLocation>
        <location evidence="1">Nucleus</location>
    </subcellularLocation>
</comment>
<dbReference type="Gene3D" id="3.30.160.60">
    <property type="entry name" value="Classic Zinc Finger"/>
    <property type="match status" value="2"/>
</dbReference>
<dbReference type="SUPFAM" id="SSF52540">
    <property type="entry name" value="P-loop containing nucleoside triphosphate hydrolases"/>
    <property type="match status" value="1"/>
</dbReference>
<keyword evidence="5" id="KW-0862">Zinc</keyword>
<feature type="domain" description="C2H2-type" evidence="10">
    <location>
        <begin position="874"/>
        <end position="901"/>
    </location>
</feature>
<dbReference type="InterPro" id="IPR056884">
    <property type="entry name" value="NPHP3-like_N"/>
</dbReference>
<dbReference type="Pfam" id="PF24883">
    <property type="entry name" value="NPHP3_N"/>
    <property type="match status" value="1"/>
</dbReference>
<dbReference type="InterPro" id="IPR013087">
    <property type="entry name" value="Znf_C2H2_type"/>
</dbReference>
<evidence type="ECO:0000313" key="12">
    <source>
        <dbReference type="Proteomes" id="UP000235672"/>
    </source>
</evidence>
<dbReference type="Pfam" id="PF24809">
    <property type="entry name" value="DUF7708"/>
    <property type="match status" value="1"/>
</dbReference>
<evidence type="ECO:0000313" key="11">
    <source>
        <dbReference type="EMBL" id="PMD23158.1"/>
    </source>
</evidence>
<accession>A0A2J6QA83</accession>
<keyword evidence="4 8" id="KW-0863">Zinc-finger</keyword>
<dbReference type="PROSITE" id="PS00028">
    <property type="entry name" value="ZINC_FINGER_C2H2_1"/>
    <property type="match status" value="2"/>
</dbReference>
<evidence type="ECO:0000259" key="10">
    <source>
        <dbReference type="PROSITE" id="PS50157"/>
    </source>
</evidence>
<dbReference type="InterPro" id="IPR036236">
    <property type="entry name" value="Znf_C2H2_sf"/>
</dbReference>
<keyword evidence="12" id="KW-1185">Reference proteome</keyword>
<feature type="domain" description="C2H2-type" evidence="10">
    <location>
        <begin position="902"/>
        <end position="929"/>
    </location>
</feature>
<evidence type="ECO:0000256" key="2">
    <source>
        <dbReference type="ARBA" id="ARBA00022723"/>
    </source>
</evidence>
<dbReference type="Gene3D" id="3.40.50.300">
    <property type="entry name" value="P-loop containing nucleotide triphosphate hydrolases"/>
    <property type="match status" value="1"/>
</dbReference>
<gene>
    <name evidence="11" type="ORF">NA56DRAFT_596783</name>
</gene>
<dbReference type="PROSITE" id="PS50157">
    <property type="entry name" value="ZINC_FINGER_C2H2_2"/>
    <property type="match status" value="2"/>
</dbReference>
<dbReference type="FunFam" id="3.30.160.60:FF:000045">
    <property type="entry name" value="ZFP69 zinc finger protein B"/>
    <property type="match status" value="1"/>
</dbReference>
<evidence type="ECO:0000256" key="8">
    <source>
        <dbReference type="PROSITE-ProRule" id="PRU00042"/>
    </source>
</evidence>
<proteinExistence type="predicted"/>
<dbReference type="InterPro" id="IPR054471">
    <property type="entry name" value="GPIID_WHD"/>
</dbReference>
<dbReference type="SUPFAM" id="SSF57667">
    <property type="entry name" value="beta-beta-alpha zinc fingers"/>
    <property type="match status" value="1"/>
</dbReference>
<evidence type="ECO:0000256" key="1">
    <source>
        <dbReference type="ARBA" id="ARBA00004123"/>
    </source>
</evidence>
<feature type="compositionally biased region" description="Polar residues" evidence="9">
    <location>
        <begin position="1241"/>
        <end position="1260"/>
    </location>
</feature>
<dbReference type="SMART" id="SM00355">
    <property type="entry name" value="ZnF_C2H2"/>
    <property type="match status" value="6"/>
</dbReference>
<dbReference type="PANTHER" id="PTHR10039:SF14">
    <property type="entry name" value="NACHT DOMAIN-CONTAINING PROTEIN"/>
    <property type="match status" value="1"/>
</dbReference>
<dbReference type="InterPro" id="IPR056125">
    <property type="entry name" value="DUF7708"/>
</dbReference>
<evidence type="ECO:0000256" key="3">
    <source>
        <dbReference type="ARBA" id="ARBA00022737"/>
    </source>
</evidence>
<dbReference type="EMBL" id="KZ613475">
    <property type="protein sequence ID" value="PMD23158.1"/>
    <property type="molecule type" value="Genomic_DNA"/>
</dbReference>
<dbReference type="Pfam" id="PF25438">
    <property type="entry name" value="DUF7896"/>
    <property type="match status" value="1"/>
</dbReference>
<dbReference type="InterPro" id="IPR027417">
    <property type="entry name" value="P-loop_NTPase"/>
</dbReference>
<dbReference type="Pfam" id="PF00096">
    <property type="entry name" value="zf-C2H2"/>
    <property type="match status" value="1"/>
</dbReference>
<dbReference type="AlphaFoldDB" id="A0A2J6QA83"/>
<dbReference type="GO" id="GO:0008270">
    <property type="term" value="F:zinc ion binding"/>
    <property type="evidence" value="ECO:0007669"/>
    <property type="project" value="UniProtKB-KW"/>
</dbReference>
<evidence type="ECO:0000256" key="7">
    <source>
        <dbReference type="ARBA" id="ARBA00023242"/>
    </source>
</evidence>
<keyword evidence="3" id="KW-0677">Repeat</keyword>
<organism evidence="11 12">
    <name type="scientific">Hyaloscypha hepaticicola</name>
    <dbReference type="NCBI Taxonomy" id="2082293"/>
    <lineage>
        <taxon>Eukaryota</taxon>
        <taxon>Fungi</taxon>
        <taxon>Dikarya</taxon>
        <taxon>Ascomycota</taxon>
        <taxon>Pezizomycotina</taxon>
        <taxon>Leotiomycetes</taxon>
        <taxon>Helotiales</taxon>
        <taxon>Hyaloscyphaceae</taxon>
        <taxon>Hyaloscypha</taxon>
    </lineage>
</organism>
<protein>
    <recommendedName>
        <fullName evidence="10">C2H2-type domain-containing protein</fullName>
    </recommendedName>
</protein>
<keyword evidence="6" id="KW-0238">DNA-binding</keyword>
<name>A0A2J6QA83_9HELO</name>
<keyword evidence="7" id="KW-0539">Nucleus</keyword>
<dbReference type="STRING" id="1745343.A0A2J6QA83"/>
<dbReference type="PANTHER" id="PTHR10039">
    <property type="entry name" value="AMELOGENIN"/>
    <property type="match status" value="1"/>
</dbReference>
<sequence>METILPEFERAVLAFKKKADLDEAELADFQLTDLQSLHHAINAIQNQQAKDKKLMYMGRLKPFLDTMKDYGQVLEVFLNTSNFVAFVWGPMKLLLLIASNMSEALNSLLDAYQQIGEQIPLLSQFQELFSSSPHMKTALFMIFQDILEFHREALGYFKRRKWDKLFQSSWRGFHSKIEGLKEKMKQHRMLIESQAGIIEFEEVQRVRKLVEVEFRNARDADIDRRRSKVLQWLSPASSETIQEGCEKARSEYPGTGQWLLKEEKFSKWFDPDFCSNPLLWLSGIPGAGKSVLASLAIEEARKLPHTTVAFFYFKYGDESRNSFLAVARGILSQLLSSQRSNDDLLLYVDERASGSGETVLSSSKLAKELLETVILSCKQTYIILDGLDECNRDERKEISTWFRQLVDSLPRKEMDTIRCLFVSQDDGYARKDLSMLPSIKLTATSNKSDIEMYAKVWHQRIEEKFGSLEPKGLNVANIVTARAQGMFLFAKLVVLNLYDQTSRQNFMEEMQEKFPRNLEEAYARILDRILDPNTAISRQNDAKQLLGWIACAKRPMKWYEIQGAVSVDLEHQTVDYEGRMHRVHPKVLCASLVEIRSDESIELVHATAREYLIRSQHLNPTRVEYDLAILSVAYLSLPSVTKGVEDHETEKAWLEGFFSFYEYAVSSWVFHLEAGIAIEKKELLDQLAEALEVFLELHWVEPSDKIVVSKTIQDQLQPMQEYGMFSKLTQAVFSARKQLGRHGQGPVADEVLDLSSITREVRMVLETLSSIPNDTDKQPILDRFYGPNRFKCPRINCQYFYKGFLKKDHRKQHVARHDRAFLCYFEGCPTSIFGCSFPKELEEHMYNDHGIDMSDELEFPKISLPLRQIHPATYKCTQCPKSFTRKHNLTAHLRTHEGEKPFACSECGLSFTRENDKKRHEALHSGEKTFICKGTLPDGSEWGCGLSFLRADKLTSHHRTAAGSRCIRPLQIQQAEEMKKLQEEQKALKEHRDVSDDGTVTSEMLTEEVPMVRIPSEDIPLSSNDNEITDRRRRLSIHDLAPLMPKAGDDDDTLMSKNPGAKTPEQQIYQRPKHDRVFCKQCDHHQEGFRGEHELRRHVDREHKGTVTKWICVEPNGLRHPKPIIPLSRCEACHVWKKQYMAYYNAAAHLRRAHFKPKKPSRKDKDGENRGGKGGGDWPPMAELKYWMKEVKEIAAPETIRPEHSFGTFRDVSEDIEDNVFDPWDFQSMESGPSPFPDNPFQDQMSSDQQGFGSFPTNYGPNLDGMDYSNESNGW</sequence>
<dbReference type="GO" id="GO:0003677">
    <property type="term" value="F:DNA binding"/>
    <property type="evidence" value="ECO:0007669"/>
    <property type="project" value="UniProtKB-KW"/>
</dbReference>